<dbReference type="OrthoDB" id="3234307at2759"/>
<name>W4KA68_HETIT</name>
<evidence type="ECO:0000313" key="2">
    <source>
        <dbReference type="Proteomes" id="UP000030671"/>
    </source>
</evidence>
<dbReference type="EMBL" id="KI925458">
    <property type="protein sequence ID" value="ETW81966.1"/>
    <property type="molecule type" value="Genomic_DNA"/>
</dbReference>
<keyword evidence="2" id="KW-1185">Reference proteome</keyword>
<feature type="non-terminal residue" evidence="1">
    <location>
        <position position="1"/>
    </location>
</feature>
<dbReference type="AlphaFoldDB" id="W4KA68"/>
<accession>W4KA68</accession>
<dbReference type="Proteomes" id="UP000030671">
    <property type="component" value="Unassembled WGS sequence"/>
</dbReference>
<dbReference type="HOGENOM" id="CLU_132418_0_0_1"/>
<sequence length="133" mass="15234">TVGQDWEESSGLIHDLFLTTVSPELKQLQERFVNEPIFREVIDALQNTDHTSSIQMRRCACHRAISYMIKDEKLWCIGNGRSPQARPCIECIPWSEAITHAARVHGQLHFGRNHVKLQLLDVICSPKLDQSIM</sequence>
<dbReference type="GeneID" id="20668973"/>
<dbReference type="RefSeq" id="XP_009546556.1">
    <property type="nucleotide sequence ID" value="XM_009548261.1"/>
</dbReference>
<evidence type="ECO:0000313" key="1">
    <source>
        <dbReference type="EMBL" id="ETW81966.1"/>
    </source>
</evidence>
<dbReference type="KEGG" id="hir:HETIRDRAFT_243218"/>
<organism evidence="1 2">
    <name type="scientific">Heterobasidion irregulare (strain TC 32-1)</name>
    <dbReference type="NCBI Taxonomy" id="747525"/>
    <lineage>
        <taxon>Eukaryota</taxon>
        <taxon>Fungi</taxon>
        <taxon>Dikarya</taxon>
        <taxon>Basidiomycota</taxon>
        <taxon>Agaricomycotina</taxon>
        <taxon>Agaricomycetes</taxon>
        <taxon>Russulales</taxon>
        <taxon>Bondarzewiaceae</taxon>
        <taxon>Heterobasidion</taxon>
        <taxon>Heterobasidion annosum species complex</taxon>
    </lineage>
</organism>
<dbReference type="InParanoid" id="W4KA68"/>
<proteinExistence type="predicted"/>
<gene>
    <name evidence="1" type="ORF">HETIRDRAFT_243218</name>
</gene>
<reference evidence="1 2" key="1">
    <citation type="journal article" date="2012" name="New Phytol.">
        <title>Insight into trade-off between wood decay and parasitism from the genome of a fungal forest pathogen.</title>
        <authorList>
            <person name="Olson A."/>
            <person name="Aerts A."/>
            <person name="Asiegbu F."/>
            <person name="Belbahri L."/>
            <person name="Bouzid O."/>
            <person name="Broberg A."/>
            <person name="Canback B."/>
            <person name="Coutinho P.M."/>
            <person name="Cullen D."/>
            <person name="Dalman K."/>
            <person name="Deflorio G."/>
            <person name="van Diepen L.T."/>
            <person name="Dunand C."/>
            <person name="Duplessis S."/>
            <person name="Durling M."/>
            <person name="Gonthier P."/>
            <person name="Grimwood J."/>
            <person name="Fossdal C.G."/>
            <person name="Hansson D."/>
            <person name="Henrissat B."/>
            <person name="Hietala A."/>
            <person name="Himmelstrand K."/>
            <person name="Hoffmeister D."/>
            <person name="Hogberg N."/>
            <person name="James T.Y."/>
            <person name="Karlsson M."/>
            <person name="Kohler A."/>
            <person name="Kues U."/>
            <person name="Lee Y.H."/>
            <person name="Lin Y.C."/>
            <person name="Lind M."/>
            <person name="Lindquist E."/>
            <person name="Lombard V."/>
            <person name="Lucas S."/>
            <person name="Lunden K."/>
            <person name="Morin E."/>
            <person name="Murat C."/>
            <person name="Park J."/>
            <person name="Raffaello T."/>
            <person name="Rouze P."/>
            <person name="Salamov A."/>
            <person name="Schmutz J."/>
            <person name="Solheim H."/>
            <person name="Stahlberg J."/>
            <person name="Velez H."/>
            <person name="de Vries R.P."/>
            <person name="Wiebenga A."/>
            <person name="Woodward S."/>
            <person name="Yakovlev I."/>
            <person name="Garbelotto M."/>
            <person name="Martin F."/>
            <person name="Grigoriev I.V."/>
            <person name="Stenlid J."/>
        </authorList>
    </citation>
    <scope>NUCLEOTIDE SEQUENCE [LARGE SCALE GENOMIC DNA]</scope>
    <source>
        <strain evidence="1 2">TC 32-1</strain>
    </source>
</reference>
<protein>
    <submittedName>
        <fullName evidence="1">Uncharacterized protein</fullName>
    </submittedName>
</protein>
<feature type="non-terminal residue" evidence="1">
    <location>
        <position position="133"/>
    </location>
</feature>